<dbReference type="Proteomes" id="UP000324104">
    <property type="component" value="Unassembled WGS sequence"/>
</dbReference>
<protein>
    <submittedName>
        <fullName evidence="2">Uncharacterized protein</fullName>
    </submittedName>
</protein>
<keyword evidence="1" id="KW-1133">Transmembrane helix</keyword>
<organism evidence="2 3">
    <name type="scientific">Natrialba swarupiae</name>
    <dbReference type="NCBI Taxonomy" id="2448032"/>
    <lineage>
        <taxon>Archaea</taxon>
        <taxon>Methanobacteriati</taxon>
        <taxon>Methanobacteriota</taxon>
        <taxon>Stenosarchaea group</taxon>
        <taxon>Halobacteria</taxon>
        <taxon>Halobacteriales</taxon>
        <taxon>Natrialbaceae</taxon>
        <taxon>Natrialba</taxon>
    </lineage>
</organism>
<evidence type="ECO:0000313" key="2">
    <source>
        <dbReference type="EMBL" id="TYT63974.1"/>
    </source>
</evidence>
<reference evidence="2 3" key="1">
    <citation type="submission" date="2019-08" db="EMBL/GenBank/DDBJ databases">
        <title>Archaea genome.</title>
        <authorList>
            <person name="Kajale S."/>
            <person name="Shouche Y."/>
            <person name="Deshpande N."/>
            <person name="Sharma A."/>
        </authorList>
    </citation>
    <scope>NUCLEOTIDE SEQUENCE [LARGE SCALE GENOMIC DNA]</scope>
    <source>
        <strain evidence="2 3">ESP3B_9</strain>
    </source>
</reference>
<dbReference type="AlphaFoldDB" id="A0A5D5AS77"/>
<feature type="transmembrane region" description="Helical" evidence="1">
    <location>
        <begin position="50"/>
        <end position="71"/>
    </location>
</feature>
<sequence>MTERESADPSANTSRRFVSVLRLAAIALVIVGFTGWVIEDDALALESPYTIAFAAGVVCALVSIYLGIFLANRGENR</sequence>
<proteinExistence type="predicted"/>
<comment type="caution">
    <text evidence="2">The sequence shown here is derived from an EMBL/GenBank/DDBJ whole genome shotgun (WGS) entry which is preliminary data.</text>
</comment>
<evidence type="ECO:0000256" key="1">
    <source>
        <dbReference type="SAM" id="Phobius"/>
    </source>
</evidence>
<feature type="transmembrane region" description="Helical" evidence="1">
    <location>
        <begin position="20"/>
        <end position="38"/>
    </location>
</feature>
<gene>
    <name evidence="2" type="ORF">FYC77_01860</name>
</gene>
<keyword evidence="3" id="KW-1185">Reference proteome</keyword>
<accession>A0A5D5AS77</accession>
<evidence type="ECO:0000313" key="3">
    <source>
        <dbReference type="Proteomes" id="UP000324104"/>
    </source>
</evidence>
<dbReference type="RefSeq" id="WP_149079779.1">
    <property type="nucleotide sequence ID" value="NZ_VTAW01000001.1"/>
</dbReference>
<keyword evidence="1" id="KW-0472">Membrane</keyword>
<dbReference type="EMBL" id="VTAW01000001">
    <property type="protein sequence ID" value="TYT63974.1"/>
    <property type="molecule type" value="Genomic_DNA"/>
</dbReference>
<name>A0A5D5AS77_9EURY</name>
<keyword evidence="1" id="KW-0812">Transmembrane</keyword>